<dbReference type="InterPro" id="IPR045375">
    <property type="entry name" value="Put_radical_SAM-like_N"/>
</dbReference>
<dbReference type="Pfam" id="PF04459">
    <property type="entry name" value="DUF512"/>
    <property type="match status" value="1"/>
</dbReference>
<sequence>MRKSKCGPARVTCVEPGSPADLAGIRCGDNIWKIKGTRLRDIIDLRMALADDGTHRLEVERAGRRFATALNLLGHPPGLEFSDSIFDQVKTCGNNCIFCFVDQLPDGLRDSVYVKDDDYRLSFLGGNFITLTNMKRADVKRVVMDRLSPLYVSLHSTEPAVRKKLFGNSDAPRALKILKELLNASIKVHIQIVLVRGVNDGKRLDVTLHDLLDRYSGVSSVGIVPVGISTGGRKAIPDAYGYDAASSADVLEQVDRWRPDFGAARIGAADEFYFMAGTPPPEADCYGEYPQCENGIGIVRQFMESYKKAARQMPLCRGACAGVTLITTPIGYWALALIGIEETGVSLLVCENTLFGSRVNVCGLLSGKDVARNLSCAPGVSLALVPDVALDDDFRFIDGTTLADVSRESGVNVESVSANGEALVKALKTIEMEGT</sequence>
<evidence type="ECO:0000259" key="3">
    <source>
        <dbReference type="Pfam" id="PF19238"/>
    </source>
</evidence>
<accession>A0A2N3G4X0</accession>
<dbReference type="Pfam" id="PF19238">
    <property type="entry name" value="Radical_SAM_2"/>
    <property type="match status" value="1"/>
</dbReference>
<dbReference type="AlphaFoldDB" id="A0A2N3G4X0"/>
<name>A0A2N3G4X0_9ACTN</name>
<dbReference type="InterPro" id="IPR058240">
    <property type="entry name" value="rSAM_sf"/>
</dbReference>
<dbReference type="InterPro" id="IPR036034">
    <property type="entry name" value="PDZ_sf"/>
</dbReference>
<evidence type="ECO:0000313" key="4">
    <source>
        <dbReference type="EMBL" id="PKQ27771.1"/>
    </source>
</evidence>
<dbReference type="EMBL" id="PHEX01000055">
    <property type="protein sequence ID" value="PKQ27771.1"/>
    <property type="molecule type" value="Genomic_DNA"/>
</dbReference>
<organism evidence="4 5">
    <name type="scientific">Candidatus Anoxymicrobium japonicum</name>
    <dbReference type="NCBI Taxonomy" id="2013648"/>
    <lineage>
        <taxon>Bacteria</taxon>
        <taxon>Bacillati</taxon>
        <taxon>Actinomycetota</taxon>
        <taxon>Candidatus Geothermincolia</taxon>
        <taxon>Candidatus Geothermincolales</taxon>
        <taxon>Candidatus Anoxymicrobiaceae</taxon>
        <taxon>Candidatus Anoxymicrobium</taxon>
    </lineage>
</organism>
<dbReference type="InterPro" id="IPR013785">
    <property type="entry name" value="Aldolase_TIM"/>
</dbReference>
<evidence type="ECO:0000259" key="1">
    <source>
        <dbReference type="Pfam" id="PF04459"/>
    </source>
</evidence>
<dbReference type="Gene3D" id="2.30.42.10">
    <property type="match status" value="1"/>
</dbReference>
<dbReference type="Pfam" id="PF17820">
    <property type="entry name" value="PDZ_6"/>
    <property type="match status" value="1"/>
</dbReference>
<dbReference type="Proteomes" id="UP000233654">
    <property type="component" value="Unassembled WGS sequence"/>
</dbReference>
<reference evidence="4 5" key="1">
    <citation type="journal article" date="2017" name="ISME J.">
        <title>Potential for microbial H2 and metal transformations associated with novel bacteria and archaea in deep terrestrial subsurface sediments.</title>
        <authorList>
            <person name="Hernsdorf A.W."/>
            <person name="Amano Y."/>
            <person name="Miyakawa K."/>
            <person name="Ise K."/>
            <person name="Suzuki Y."/>
            <person name="Anantharaman K."/>
            <person name="Probst A."/>
            <person name="Burstein D."/>
            <person name="Thomas B.C."/>
            <person name="Banfield J.F."/>
        </authorList>
    </citation>
    <scope>NUCLEOTIDE SEQUENCE [LARGE SCALE GENOMIC DNA]</scope>
    <source>
        <strain evidence="4">HGW-Actinobacteria-3</strain>
    </source>
</reference>
<feature type="domain" description="Putative radical SAM N-terminal" evidence="3">
    <location>
        <begin position="76"/>
        <end position="221"/>
    </location>
</feature>
<proteinExistence type="predicted"/>
<comment type="caution">
    <text evidence="4">The sequence shown here is derived from an EMBL/GenBank/DDBJ whole genome shotgun (WGS) entry which is preliminary data.</text>
</comment>
<evidence type="ECO:0000313" key="5">
    <source>
        <dbReference type="Proteomes" id="UP000233654"/>
    </source>
</evidence>
<dbReference type="Gene3D" id="3.20.20.70">
    <property type="entry name" value="Aldolase class I"/>
    <property type="match status" value="1"/>
</dbReference>
<dbReference type="InterPro" id="IPR041489">
    <property type="entry name" value="PDZ_6"/>
</dbReference>
<feature type="domain" description="DUF512" evidence="1">
    <location>
        <begin position="224"/>
        <end position="417"/>
    </location>
</feature>
<dbReference type="SUPFAM" id="SSF50156">
    <property type="entry name" value="PDZ domain-like"/>
    <property type="match status" value="1"/>
</dbReference>
<gene>
    <name evidence="4" type="ORF">CVT63_06205</name>
</gene>
<dbReference type="InterPro" id="IPR007549">
    <property type="entry name" value="DUF512"/>
</dbReference>
<dbReference type="SUPFAM" id="SSF102114">
    <property type="entry name" value="Radical SAM enzymes"/>
    <property type="match status" value="1"/>
</dbReference>
<protein>
    <submittedName>
        <fullName evidence="4">DUF512 domain-containing protein</fullName>
    </submittedName>
</protein>
<feature type="domain" description="PDZ" evidence="2">
    <location>
        <begin position="10"/>
        <end position="61"/>
    </location>
</feature>
<evidence type="ECO:0000259" key="2">
    <source>
        <dbReference type="Pfam" id="PF17820"/>
    </source>
</evidence>